<dbReference type="EMBL" id="CP002045">
    <property type="protein sequence ID" value="ADH93286.1"/>
    <property type="molecule type" value="Genomic_DNA"/>
</dbReference>
<evidence type="ECO:0000313" key="2">
    <source>
        <dbReference type="Proteomes" id="UP000000376"/>
    </source>
</evidence>
<dbReference type="InterPro" id="IPR010428">
    <property type="entry name" value="Zincin_1"/>
</dbReference>
<keyword evidence="2" id="KW-1185">Reference proteome</keyword>
<dbReference type="Gene3D" id="3.30.2010.20">
    <property type="match status" value="1"/>
</dbReference>
<dbReference type="KEGG" id="ahe:Arch_1599"/>
<protein>
    <recommendedName>
        <fullName evidence="3">Metallopeptidase family protein</fullName>
    </recommendedName>
</protein>
<dbReference type="CDD" id="cd12952">
    <property type="entry name" value="MMP_ACEL2062"/>
    <property type="match status" value="1"/>
</dbReference>
<dbReference type="STRING" id="644284.Arch_1599"/>
<organism evidence="1 2">
    <name type="scientific">Arcanobacterium haemolyticum (strain ATCC 9345 / DSM 20595 / CCM 5947 / CCUG 17215 / LMG 16163 / NBRC 15585 / NCTC 8452 / 11018)</name>
    <dbReference type="NCBI Taxonomy" id="644284"/>
    <lineage>
        <taxon>Bacteria</taxon>
        <taxon>Bacillati</taxon>
        <taxon>Actinomycetota</taxon>
        <taxon>Actinomycetes</taxon>
        <taxon>Actinomycetales</taxon>
        <taxon>Actinomycetaceae</taxon>
        <taxon>Arcanobacterium</taxon>
    </lineage>
</organism>
<dbReference type="AlphaFoldDB" id="D7BKV6"/>
<gene>
    <name evidence="1" type="ordered locus">Arch_1599</name>
</gene>
<dbReference type="OrthoDB" id="9806895at2"/>
<dbReference type="InterPro" id="IPR038555">
    <property type="entry name" value="Zincin_1_sf"/>
</dbReference>
<evidence type="ECO:0000313" key="1">
    <source>
        <dbReference type="EMBL" id="ADH93286.1"/>
    </source>
</evidence>
<name>D7BKV6_ARCHD</name>
<evidence type="ECO:0008006" key="3">
    <source>
        <dbReference type="Google" id="ProtNLM"/>
    </source>
</evidence>
<dbReference type="Pfam" id="PF06262">
    <property type="entry name" value="Zincin_1"/>
    <property type="match status" value="1"/>
</dbReference>
<dbReference type="Proteomes" id="UP000000376">
    <property type="component" value="Chromosome"/>
</dbReference>
<dbReference type="SUPFAM" id="SSF55486">
    <property type="entry name" value="Metalloproteases ('zincins'), catalytic domain"/>
    <property type="match status" value="1"/>
</dbReference>
<sequence length="117" mass="13153">MIEMSEEEFEGLVADALDELPEAFVERLDNVVFLVTDRAEPDQGPADTLGLYEGLAQTDGDFGPFAEPNQVFIFREPLLEMCDSVEELAEEVRITVIHEVAHHFGIEDDELEELGWA</sequence>
<dbReference type="RefSeq" id="WP_013170774.1">
    <property type="nucleotide sequence ID" value="NC_014218.1"/>
</dbReference>
<dbReference type="HOGENOM" id="CLU_123836_1_0_11"/>
<accession>D7BKV6</accession>
<dbReference type="eggNOG" id="COG3824">
    <property type="taxonomic scope" value="Bacteria"/>
</dbReference>
<reference evidence="1 2" key="1">
    <citation type="journal article" date="2010" name="Stand. Genomic Sci.">
        <title>Complete genome sequence of Arcanobacterium haemolyticum type strain (11018).</title>
        <authorList>
            <person name="Yasawong M."/>
            <person name="Teshima H."/>
            <person name="Lapidus A."/>
            <person name="Nolan M."/>
            <person name="Lucas S."/>
            <person name="Glavina Del Rio T."/>
            <person name="Tice H."/>
            <person name="Cheng J."/>
            <person name="Bruce D."/>
            <person name="Detter C."/>
            <person name="Tapia R."/>
            <person name="Han C."/>
            <person name="Goodwin L."/>
            <person name="Pitluck S."/>
            <person name="Liolios K."/>
            <person name="Ivanova N."/>
            <person name="Mavromatis K."/>
            <person name="Mikhailova N."/>
            <person name="Pati A."/>
            <person name="Chen A."/>
            <person name="Palaniappan K."/>
            <person name="Land M."/>
            <person name="Hauser L."/>
            <person name="Chang Y."/>
            <person name="Jeffries C."/>
            <person name="Rohde M."/>
            <person name="Sikorski J."/>
            <person name="Pukall R."/>
            <person name="Goker M."/>
            <person name="Woyke T."/>
            <person name="Bristow J."/>
            <person name="Eisen J."/>
            <person name="Markowitz V."/>
            <person name="Hugenholtz P."/>
            <person name="Kyrpides N."/>
            <person name="Klenk H."/>
        </authorList>
    </citation>
    <scope>NUCLEOTIDE SEQUENCE [LARGE SCALE GENOMIC DNA]</scope>
    <source>
        <strain evidence="2">ATCC 9345 / DSM 20595 / CCUG 17215 / LMG 16163 / NBRC 15585 / NCTC 8452 / 11018</strain>
    </source>
</reference>
<proteinExistence type="predicted"/>